<evidence type="ECO:0000259" key="4">
    <source>
        <dbReference type="PROSITE" id="PS51186"/>
    </source>
</evidence>
<reference evidence="5 6" key="1">
    <citation type="submission" date="2014-11" db="EMBL/GenBank/DDBJ databases">
        <title>Draft Genome Sequences of Paenibacillus polymyxa NRRL B-30509 and Paenibacillus terrae NRRL B-30644, Strains from a Poultry Environment that Produce Tridecaptin A and Paenicidins.</title>
        <authorList>
            <person name="van Belkum M.J."/>
            <person name="Lohans C.T."/>
            <person name="Vederas J.C."/>
        </authorList>
    </citation>
    <scope>NUCLEOTIDE SEQUENCE [LARGE SCALE GENOMIC DNA]</scope>
    <source>
        <strain evidence="5 6">NRRL B-30644</strain>
    </source>
</reference>
<evidence type="ECO:0000256" key="1">
    <source>
        <dbReference type="ARBA" id="ARBA00022679"/>
    </source>
</evidence>
<dbReference type="PANTHER" id="PTHR43792">
    <property type="entry name" value="GNAT FAMILY, PUTATIVE (AFU_ORTHOLOGUE AFUA_3G00765)-RELATED-RELATED"/>
    <property type="match status" value="1"/>
</dbReference>
<evidence type="ECO:0000313" key="6">
    <source>
        <dbReference type="Proteomes" id="UP000032534"/>
    </source>
</evidence>
<keyword evidence="2" id="KW-0012">Acyltransferase</keyword>
<dbReference type="Pfam" id="PF13302">
    <property type="entry name" value="Acetyltransf_3"/>
    <property type="match status" value="1"/>
</dbReference>
<comment type="caution">
    <text evidence="5">The sequence shown here is derived from an EMBL/GenBank/DDBJ whole genome shotgun (WGS) entry which is preliminary data.</text>
</comment>
<organism evidence="5 6">
    <name type="scientific">Paenibacillus terrae</name>
    <dbReference type="NCBI Taxonomy" id="159743"/>
    <lineage>
        <taxon>Bacteria</taxon>
        <taxon>Bacillati</taxon>
        <taxon>Bacillota</taxon>
        <taxon>Bacilli</taxon>
        <taxon>Bacillales</taxon>
        <taxon>Paenibacillaceae</taxon>
        <taxon>Paenibacillus</taxon>
    </lineage>
</organism>
<dbReference type="PANTHER" id="PTHR43792:SF8">
    <property type="entry name" value="[RIBOSOMAL PROTEIN US5]-ALANINE N-ACETYLTRANSFERASE"/>
    <property type="match status" value="1"/>
</dbReference>
<dbReference type="PROSITE" id="PS51186">
    <property type="entry name" value="GNAT"/>
    <property type="match status" value="1"/>
</dbReference>
<dbReference type="GO" id="GO:0008999">
    <property type="term" value="F:protein-N-terminal-alanine acetyltransferase activity"/>
    <property type="evidence" value="ECO:0007669"/>
    <property type="project" value="TreeGrafter"/>
</dbReference>
<dbReference type="Proteomes" id="UP000032534">
    <property type="component" value="Unassembled WGS sequence"/>
</dbReference>
<accession>A0A0D7X185</accession>
<dbReference type="Gene3D" id="3.40.630.30">
    <property type="match status" value="1"/>
</dbReference>
<dbReference type="RefSeq" id="WP_044646531.1">
    <property type="nucleotide sequence ID" value="NZ_JTHP01000023.1"/>
</dbReference>
<proteinExistence type="inferred from homology"/>
<dbReference type="InterPro" id="IPR051531">
    <property type="entry name" value="N-acetyltransferase"/>
</dbReference>
<comment type="similarity">
    <text evidence="3">Belongs to the acetyltransferase family. RimJ subfamily.</text>
</comment>
<evidence type="ECO:0000313" key="5">
    <source>
        <dbReference type="EMBL" id="KJD45180.1"/>
    </source>
</evidence>
<dbReference type="InterPro" id="IPR000182">
    <property type="entry name" value="GNAT_dom"/>
</dbReference>
<dbReference type="InterPro" id="IPR016181">
    <property type="entry name" value="Acyl_CoA_acyltransferase"/>
</dbReference>
<gene>
    <name evidence="5" type="ORF">QD47_12990</name>
</gene>
<dbReference type="EMBL" id="JTHP01000023">
    <property type="protein sequence ID" value="KJD45180.1"/>
    <property type="molecule type" value="Genomic_DNA"/>
</dbReference>
<evidence type="ECO:0000256" key="3">
    <source>
        <dbReference type="ARBA" id="ARBA00038502"/>
    </source>
</evidence>
<feature type="domain" description="N-acetyltransferase" evidence="4">
    <location>
        <begin position="18"/>
        <end position="188"/>
    </location>
</feature>
<dbReference type="AlphaFoldDB" id="A0A0D7X185"/>
<dbReference type="SUPFAM" id="SSF55729">
    <property type="entry name" value="Acyl-CoA N-acyltransferases (Nat)"/>
    <property type="match status" value="1"/>
</dbReference>
<evidence type="ECO:0000256" key="2">
    <source>
        <dbReference type="ARBA" id="ARBA00023315"/>
    </source>
</evidence>
<sequence length="195" mass="22052">MLHEANGSFSIESTHPGLRIRLLQVSDAERLLEIRRENFDFFKPFEPERSEIYFTLEEQARLISIGLEAVQTGQGYTFGLFLPENDKLIGRMELSGVARGPFQNANLGYFVDPAHHGQGYATSAVKDVVRYAINELGLHRIQAGVMPRNTPSNRVMEKAVFRREGLALNFLKINGVWEDHVLYALTAEDLQNGVF</sequence>
<protein>
    <submittedName>
        <fullName evidence="5">Alanine acetyltransferase</fullName>
    </submittedName>
</protein>
<name>A0A0D7X185_9BACL</name>
<keyword evidence="6" id="KW-1185">Reference proteome</keyword>
<keyword evidence="1 5" id="KW-0808">Transferase</keyword>
<dbReference type="GO" id="GO:0005737">
    <property type="term" value="C:cytoplasm"/>
    <property type="evidence" value="ECO:0007669"/>
    <property type="project" value="TreeGrafter"/>
</dbReference>
<dbReference type="OrthoDB" id="9795206at2"/>